<organism evidence="2 3">
    <name type="scientific">Aquirufa antheringensis</name>
    <dbReference type="NCBI Taxonomy" id="2516559"/>
    <lineage>
        <taxon>Bacteria</taxon>
        <taxon>Pseudomonadati</taxon>
        <taxon>Bacteroidota</taxon>
        <taxon>Cytophagia</taxon>
        <taxon>Cytophagales</taxon>
        <taxon>Flectobacillaceae</taxon>
        <taxon>Aquirufa</taxon>
    </lineage>
</organism>
<keyword evidence="1" id="KW-1133">Transmembrane helix</keyword>
<keyword evidence="3" id="KW-1185">Reference proteome</keyword>
<accession>A0A4Q9BFY7</accession>
<dbReference type="OrthoDB" id="848790at2"/>
<evidence type="ECO:0000313" key="2">
    <source>
        <dbReference type="EMBL" id="TBH75004.1"/>
    </source>
</evidence>
<dbReference type="Proteomes" id="UP000293583">
    <property type="component" value="Unassembled WGS sequence"/>
</dbReference>
<keyword evidence="1" id="KW-0472">Membrane</keyword>
<evidence type="ECO:0000313" key="3">
    <source>
        <dbReference type="Proteomes" id="UP000293583"/>
    </source>
</evidence>
<dbReference type="RefSeq" id="WP_130922215.1">
    <property type="nucleotide sequence ID" value="NZ_JAANOL010000003.1"/>
</dbReference>
<feature type="transmembrane region" description="Helical" evidence="1">
    <location>
        <begin position="142"/>
        <end position="160"/>
    </location>
</feature>
<gene>
    <name evidence="2" type="ORF">EWU20_00090</name>
</gene>
<reference evidence="2 3" key="1">
    <citation type="submission" date="2019-02" db="EMBL/GenBank/DDBJ databases">
        <title>Genome of a new Bacteroidetes strain.</title>
        <authorList>
            <person name="Pitt A."/>
        </authorList>
    </citation>
    <scope>NUCLEOTIDE SEQUENCE [LARGE SCALE GENOMIC DNA]</scope>
    <source>
        <strain evidence="2 3">103A-SOEBACH</strain>
    </source>
</reference>
<sequence length="284" mass="32862">MQETPFIIKGKFQEDSVVIGQPIHYSLYVRHPKDQEVFFPNANQHFGAFETVKREFFATKTTASGSLDSAVYTLRLFQLAPVQKLQIPIYLLQEPDCTIIYPVVDSIHLKRLLPHPEQIDLDSLYQSIPIQPLSPKTDLKNVFAAGISLLIMAGLIYWIFGKTITKLFKRYLLWRRHREFKRTFQRYARQVAGTPVGLLNLERAFSGWKKYLEELTQLPFTTFTSKEMLDNLADEAMEKVLNEMDSAIYGGNFSQHTTESLQYLEGLATNLYEIEQEKIQNNEV</sequence>
<dbReference type="AlphaFoldDB" id="A0A4Q9BFY7"/>
<comment type="caution">
    <text evidence="2">The sequence shown here is derived from an EMBL/GenBank/DDBJ whole genome shotgun (WGS) entry which is preliminary data.</text>
</comment>
<proteinExistence type="predicted"/>
<dbReference type="EMBL" id="SEWY01000001">
    <property type="protein sequence ID" value="TBH75004.1"/>
    <property type="molecule type" value="Genomic_DNA"/>
</dbReference>
<protein>
    <submittedName>
        <fullName evidence="2">Uncharacterized protein</fullName>
    </submittedName>
</protein>
<name>A0A4Q9BFY7_9BACT</name>
<keyword evidence="1" id="KW-0812">Transmembrane</keyword>
<evidence type="ECO:0000256" key="1">
    <source>
        <dbReference type="SAM" id="Phobius"/>
    </source>
</evidence>